<organism evidence="2 3">
    <name type="scientific">Zopfia rhizophila CBS 207.26</name>
    <dbReference type="NCBI Taxonomy" id="1314779"/>
    <lineage>
        <taxon>Eukaryota</taxon>
        <taxon>Fungi</taxon>
        <taxon>Dikarya</taxon>
        <taxon>Ascomycota</taxon>
        <taxon>Pezizomycotina</taxon>
        <taxon>Dothideomycetes</taxon>
        <taxon>Dothideomycetes incertae sedis</taxon>
        <taxon>Zopfiaceae</taxon>
        <taxon>Zopfia</taxon>
    </lineage>
</organism>
<feature type="region of interest" description="Disordered" evidence="1">
    <location>
        <begin position="139"/>
        <end position="170"/>
    </location>
</feature>
<dbReference type="Proteomes" id="UP000800200">
    <property type="component" value="Unassembled WGS sequence"/>
</dbReference>
<evidence type="ECO:0000313" key="2">
    <source>
        <dbReference type="EMBL" id="KAF2191594.1"/>
    </source>
</evidence>
<dbReference type="AlphaFoldDB" id="A0A6A6EIS6"/>
<protein>
    <submittedName>
        <fullName evidence="2">Uncharacterized protein</fullName>
    </submittedName>
</protein>
<dbReference type="OrthoDB" id="3497702at2759"/>
<sequence>MARYRYQLTFAASASDSRFYKASGPGNNSKLMVWGDKVAMGLFDAPNDENVVVREDEGKFDDKWMFMESNGGMFLRHAQDFGSSSTPSGGAGSWRACKQDTINDYQIFWYDGSSPLPIKNCEGIQLEAVASAPSATPTASGSLGTLVPTSAGPTNASGTVSPTPPAPAVGAGSRVSQATALVSFFFSILAFAV</sequence>
<evidence type="ECO:0000256" key="1">
    <source>
        <dbReference type="SAM" id="MobiDB-lite"/>
    </source>
</evidence>
<evidence type="ECO:0000313" key="3">
    <source>
        <dbReference type="Proteomes" id="UP000800200"/>
    </source>
</evidence>
<proteinExistence type="predicted"/>
<keyword evidence="3" id="KW-1185">Reference proteome</keyword>
<feature type="compositionally biased region" description="Polar residues" evidence="1">
    <location>
        <begin position="147"/>
        <end position="161"/>
    </location>
</feature>
<reference evidence="2" key="1">
    <citation type="journal article" date="2020" name="Stud. Mycol.">
        <title>101 Dothideomycetes genomes: a test case for predicting lifestyles and emergence of pathogens.</title>
        <authorList>
            <person name="Haridas S."/>
            <person name="Albert R."/>
            <person name="Binder M."/>
            <person name="Bloem J."/>
            <person name="Labutti K."/>
            <person name="Salamov A."/>
            <person name="Andreopoulos B."/>
            <person name="Baker S."/>
            <person name="Barry K."/>
            <person name="Bills G."/>
            <person name="Bluhm B."/>
            <person name="Cannon C."/>
            <person name="Castanera R."/>
            <person name="Culley D."/>
            <person name="Daum C."/>
            <person name="Ezra D."/>
            <person name="Gonzalez J."/>
            <person name="Henrissat B."/>
            <person name="Kuo A."/>
            <person name="Liang C."/>
            <person name="Lipzen A."/>
            <person name="Lutzoni F."/>
            <person name="Magnuson J."/>
            <person name="Mondo S."/>
            <person name="Nolan M."/>
            <person name="Ohm R."/>
            <person name="Pangilinan J."/>
            <person name="Park H.-J."/>
            <person name="Ramirez L."/>
            <person name="Alfaro M."/>
            <person name="Sun H."/>
            <person name="Tritt A."/>
            <person name="Yoshinaga Y."/>
            <person name="Zwiers L.-H."/>
            <person name="Turgeon B."/>
            <person name="Goodwin S."/>
            <person name="Spatafora J."/>
            <person name="Crous P."/>
            <person name="Grigoriev I."/>
        </authorList>
    </citation>
    <scope>NUCLEOTIDE SEQUENCE</scope>
    <source>
        <strain evidence="2">CBS 207.26</strain>
    </source>
</reference>
<name>A0A6A6EIS6_9PEZI</name>
<accession>A0A6A6EIS6</accession>
<dbReference type="EMBL" id="ML994617">
    <property type="protein sequence ID" value="KAF2191594.1"/>
    <property type="molecule type" value="Genomic_DNA"/>
</dbReference>
<gene>
    <name evidence="2" type="ORF">K469DRAFT_720648</name>
</gene>